<keyword evidence="3" id="KW-1185">Reference proteome</keyword>
<accession>A0A512DAF0</accession>
<keyword evidence="1" id="KW-0472">Membrane</keyword>
<evidence type="ECO:0000256" key="1">
    <source>
        <dbReference type="SAM" id="Phobius"/>
    </source>
</evidence>
<name>A0A512DAF0_9CELL</name>
<keyword evidence="1" id="KW-1133">Transmembrane helix</keyword>
<dbReference type="OrthoDB" id="3214694at2"/>
<sequence length="231" mass="24298">MTAEWGVAEWGLLATAALVLLVWAVWVEASRLDRLHRKVSASLGVLETQLVRRASVSVELASSGLLDPVSSVLVGEAAFAALDASGEGTGTLTSLPPELVRIVAEQGDVPPRATAGAAAGRTAVVDRSQVESELSATLRAALEDADEVAEIRAQPGGAVLVEALAAAWFRVQLARRFHNEAVAQTRRVRGKTLVRWLRLAGHAALPDPFDVDDAWPPALGRPGASARAPEV</sequence>
<dbReference type="EMBL" id="BJYY01000007">
    <property type="protein sequence ID" value="GEO33357.1"/>
    <property type="molecule type" value="Genomic_DNA"/>
</dbReference>
<gene>
    <name evidence="2" type="ORF">CAE01nite_10820</name>
</gene>
<protein>
    <submittedName>
        <fullName evidence="2">Membrane protein</fullName>
    </submittedName>
</protein>
<dbReference type="RefSeq" id="WP_146901103.1">
    <property type="nucleotide sequence ID" value="NZ_BAAARM010000002.1"/>
</dbReference>
<organism evidence="2 3">
    <name type="scientific">Cellulomonas aerilata</name>
    <dbReference type="NCBI Taxonomy" id="515326"/>
    <lineage>
        <taxon>Bacteria</taxon>
        <taxon>Bacillati</taxon>
        <taxon>Actinomycetota</taxon>
        <taxon>Actinomycetes</taxon>
        <taxon>Micrococcales</taxon>
        <taxon>Cellulomonadaceae</taxon>
        <taxon>Cellulomonas</taxon>
    </lineage>
</organism>
<reference evidence="2 3" key="1">
    <citation type="submission" date="2019-07" db="EMBL/GenBank/DDBJ databases">
        <title>Whole genome shotgun sequence of Cellulomonas aerilata NBRC 106308.</title>
        <authorList>
            <person name="Hosoyama A."/>
            <person name="Uohara A."/>
            <person name="Ohji S."/>
            <person name="Ichikawa N."/>
        </authorList>
    </citation>
    <scope>NUCLEOTIDE SEQUENCE [LARGE SCALE GENOMIC DNA]</scope>
    <source>
        <strain evidence="2 3">NBRC 106308</strain>
    </source>
</reference>
<evidence type="ECO:0000313" key="2">
    <source>
        <dbReference type="EMBL" id="GEO33357.1"/>
    </source>
</evidence>
<dbReference type="Proteomes" id="UP000321181">
    <property type="component" value="Unassembled WGS sequence"/>
</dbReference>
<keyword evidence="1" id="KW-0812">Transmembrane</keyword>
<dbReference type="AlphaFoldDB" id="A0A512DAF0"/>
<proteinExistence type="predicted"/>
<feature type="transmembrane region" description="Helical" evidence="1">
    <location>
        <begin position="12"/>
        <end position="29"/>
    </location>
</feature>
<comment type="caution">
    <text evidence="2">The sequence shown here is derived from an EMBL/GenBank/DDBJ whole genome shotgun (WGS) entry which is preliminary data.</text>
</comment>
<evidence type="ECO:0000313" key="3">
    <source>
        <dbReference type="Proteomes" id="UP000321181"/>
    </source>
</evidence>